<organism evidence="4 5">
    <name type="scientific">Leifsonia xyli subsp. cynodontis DSM 46306</name>
    <dbReference type="NCBI Taxonomy" id="1389489"/>
    <lineage>
        <taxon>Bacteria</taxon>
        <taxon>Bacillati</taxon>
        <taxon>Actinomycetota</taxon>
        <taxon>Actinomycetes</taxon>
        <taxon>Micrococcales</taxon>
        <taxon>Microbacteriaceae</taxon>
        <taxon>Leifsonia</taxon>
    </lineage>
</organism>
<proteinExistence type="predicted"/>
<dbReference type="GO" id="GO:0015074">
    <property type="term" value="P:DNA integration"/>
    <property type="evidence" value="ECO:0007669"/>
    <property type="project" value="InterPro"/>
</dbReference>
<dbReference type="InterPro" id="IPR050090">
    <property type="entry name" value="Tyrosine_recombinase_XerCD"/>
</dbReference>
<feature type="compositionally biased region" description="Basic and acidic residues" evidence="2">
    <location>
        <begin position="246"/>
        <end position="255"/>
    </location>
</feature>
<accession>U3P7I7</accession>
<keyword evidence="1" id="KW-0233">DNA recombination</keyword>
<gene>
    <name evidence="4" type="ORF">O159_23190</name>
</gene>
<dbReference type="EMBL" id="CP006734">
    <property type="protein sequence ID" value="AGW42280.1"/>
    <property type="molecule type" value="Genomic_DNA"/>
</dbReference>
<feature type="region of interest" description="Disordered" evidence="2">
    <location>
        <begin position="236"/>
        <end position="255"/>
    </location>
</feature>
<evidence type="ECO:0000313" key="4">
    <source>
        <dbReference type="EMBL" id="AGW42280.1"/>
    </source>
</evidence>
<dbReference type="eggNOG" id="COG4974">
    <property type="taxonomic scope" value="Bacteria"/>
</dbReference>
<dbReference type="InterPro" id="IPR013762">
    <property type="entry name" value="Integrase-like_cat_sf"/>
</dbReference>
<evidence type="ECO:0000313" key="5">
    <source>
        <dbReference type="Proteomes" id="UP000016743"/>
    </source>
</evidence>
<dbReference type="PATRIC" id="fig|1389489.3.peg.2217"/>
<dbReference type="Proteomes" id="UP000016743">
    <property type="component" value="Chromosome"/>
</dbReference>
<dbReference type="InterPro" id="IPR011010">
    <property type="entry name" value="DNA_brk_join_enz"/>
</dbReference>
<dbReference type="PROSITE" id="PS51898">
    <property type="entry name" value="TYR_RECOMBINASE"/>
    <property type="match status" value="1"/>
</dbReference>
<dbReference type="InterPro" id="IPR002104">
    <property type="entry name" value="Integrase_catalytic"/>
</dbReference>
<dbReference type="SUPFAM" id="SSF56349">
    <property type="entry name" value="DNA breaking-rejoining enzymes"/>
    <property type="match status" value="1"/>
</dbReference>
<dbReference type="Pfam" id="PF00589">
    <property type="entry name" value="Phage_integrase"/>
    <property type="match status" value="1"/>
</dbReference>
<evidence type="ECO:0000259" key="3">
    <source>
        <dbReference type="PROSITE" id="PS51898"/>
    </source>
</evidence>
<dbReference type="GO" id="GO:0006310">
    <property type="term" value="P:DNA recombination"/>
    <property type="evidence" value="ECO:0007669"/>
    <property type="project" value="UniProtKB-KW"/>
</dbReference>
<dbReference type="PANTHER" id="PTHR30349">
    <property type="entry name" value="PHAGE INTEGRASE-RELATED"/>
    <property type="match status" value="1"/>
</dbReference>
<sequence length="255" mass="28396">MLSRFNPRTGCPLAAGTKQSERSYYQTFFTWMQVKGHRPDNPSAGLPKIKIPRRKPRPLRIQQVDAMLDSGAYKRTRDIITIAALSGLRIGEIVKIRGEDVDLDGGVLCSLRKGNLAHVIALHPILIDLARSYPRTGWWFPSPHRNEQFPNGSGHILMKSASARVSKAIRNAGITDRNLTGHSLRHFYATTLLKQGVNIRVVQELLGHASLATTQLYTEVDQDDMRAGVATLPPIAQRRSSARMRTIPESDKMVG</sequence>
<protein>
    <recommendedName>
        <fullName evidence="3">Tyr recombinase domain-containing protein</fullName>
    </recommendedName>
</protein>
<dbReference type="KEGG" id="lxy:O159_23190"/>
<evidence type="ECO:0000256" key="2">
    <source>
        <dbReference type="SAM" id="MobiDB-lite"/>
    </source>
</evidence>
<name>U3P7I7_LEIXC</name>
<keyword evidence="5" id="KW-1185">Reference proteome</keyword>
<reference evidence="4 5" key="1">
    <citation type="journal article" date="2013" name="Genome Announc.">
        <title>Complete Genome Sequence of Leifsonia xyli subsp. cynodontis Strain DSM46306, a Gram-Positive Bacterial Pathogen of Grasses.</title>
        <authorList>
            <person name="Monteiro-Vitorello C.B."/>
            <person name="Zerillo M.M."/>
            <person name="Van Sluys M.A."/>
            <person name="Camargo L.E."/>
            <person name="Kitajima J.P."/>
        </authorList>
    </citation>
    <scope>NUCLEOTIDE SEQUENCE [LARGE SCALE GENOMIC DNA]</scope>
    <source>
        <strain evidence="4 5">DSM 46306</strain>
    </source>
</reference>
<evidence type="ECO:0000256" key="1">
    <source>
        <dbReference type="ARBA" id="ARBA00023172"/>
    </source>
</evidence>
<feature type="domain" description="Tyr recombinase" evidence="3">
    <location>
        <begin position="54"/>
        <end position="230"/>
    </location>
</feature>
<dbReference type="PANTHER" id="PTHR30349:SF64">
    <property type="entry name" value="PROPHAGE INTEGRASE INTD-RELATED"/>
    <property type="match status" value="1"/>
</dbReference>
<dbReference type="HOGENOM" id="CLU_027562_21_0_11"/>
<dbReference type="GO" id="GO:0003677">
    <property type="term" value="F:DNA binding"/>
    <property type="evidence" value="ECO:0007669"/>
    <property type="project" value="InterPro"/>
</dbReference>
<dbReference type="STRING" id="1389489.O159_23190"/>
<dbReference type="AlphaFoldDB" id="U3P7I7"/>
<dbReference type="Gene3D" id="1.10.443.10">
    <property type="entry name" value="Intergrase catalytic core"/>
    <property type="match status" value="1"/>
</dbReference>